<dbReference type="EMBL" id="CP019609">
    <property type="protein sequence ID" value="AQP53235.1"/>
    <property type="molecule type" value="Genomic_DNA"/>
</dbReference>
<name>A0A1Q2D4P8_9ENTE</name>
<dbReference type="PROSITE" id="PS51786">
    <property type="entry name" value="LON_PROTEOLYTIC"/>
    <property type="match status" value="1"/>
</dbReference>
<dbReference type="InterPro" id="IPR008269">
    <property type="entry name" value="Lon_proteolytic"/>
</dbReference>
<dbReference type="PROSITE" id="PS50106">
    <property type="entry name" value="PDZ"/>
    <property type="match status" value="1"/>
</dbReference>
<organism evidence="2 3">
    <name type="scientific">Vagococcus penaei</name>
    <dbReference type="NCBI Taxonomy" id="633807"/>
    <lineage>
        <taxon>Bacteria</taxon>
        <taxon>Bacillati</taxon>
        <taxon>Bacillota</taxon>
        <taxon>Bacilli</taxon>
        <taxon>Lactobacillales</taxon>
        <taxon>Enterococcaceae</taxon>
        <taxon>Vagococcus</taxon>
    </lineage>
</organism>
<evidence type="ECO:0000313" key="3">
    <source>
        <dbReference type="Proteomes" id="UP000188246"/>
    </source>
</evidence>
<dbReference type="GO" id="GO:0006508">
    <property type="term" value="P:proteolysis"/>
    <property type="evidence" value="ECO:0007669"/>
    <property type="project" value="UniProtKB-KW"/>
</dbReference>
<dbReference type="Pfam" id="PF13180">
    <property type="entry name" value="PDZ_2"/>
    <property type="match status" value="1"/>
</dbReference>
<keyword evidence="3" id="KW-1185">Reference proteome</keyword>
<gene>
    <name evidence="2" type="ORF">BW732_02625</name>
</gene>
<evidence type="ECO:0000313" key="2">
    <source>
        <dbReference type="EMBL" id="AQP53235.1"/>
    </source>
</evidence>
<dbReference type="NCBIfam" id="NF041438">
    <property type="entry name" value="SepM_fam_S16"/>
    <property type="match status" value="1"/>
</dbReference>
<dbReference type="STRING" id="633807.BW732_02625"/>
<dbReference type="SUPFAM" id="SSF50156">
    <property type="entry name" value="PDZ domain-like"/>
    <property type="match status" value="1"/>
</dbReference>
<dbReference type="Pfam" id="PF05362">
    <property type="entry name" value="Lon_C"/>
    <property type="match status" value="1"/>
</dbReference>
<feature type="active site" evidence="1">
    <location>
        <position position="241"/>
    </location>
</feature>
<dbReference type="InterPro" id="IPR001478">
    <property type="entry name" value="PDZ"/>
</dbReference>
<sequence length="356" mass="39498">MTQLKTSKSKRYLLPYIILTIILLVALSTVIPIPYYLETPGSADHLRDYVSVDQKRDRFKGELMMTTVSIRQATVANYLLQSFSDTTDLIAKKELIGDGDYQEYEVVQDIDMKNSQNQAIQVALEKAKEPYELVNDGVYVLSILEESPFRAQLAVGDIIIKINHEPAKTAQQFIDLLKDKKAGDSVTIDYLAEQKEKEAQGKLIQLPKQDRAGIGISLIDKTVIETEKDIRFNTEDIGGPSAGLMFALELYGMLSNQDITKGYLVAGTGTINQAGEVGAIGGIDKKVIAATQAGADYFFAPDDSPSAEEKEKLSEWQSNYDVAQESVKKHHLDIKVIPIKTFDDALNFLNNLPEKA</sequence>
<dbReference type="GO" id="GO:0004252">
    <property type="term" value="F:serine-type endopeptidase activity"/>
    <property type="evidence" value="ECO:0007669"/>
    <property type="project" value="UniProtKB-UniRule"/>
</dbReference>
<accession>A0A1Q2D4P8</accession>
<dbReference type="GO" id="GO:0030163">
    <property type="term" value="P:protein catabolic process"/>
    <property type="evidence" value="ECO:0007669"/>
    <property type="project" value="InterPro"/>
</dbReference>
<dbReference type="EC" id="3.4.21.53" evidence="1"/>
<dbReference type="InterPro" id="IPR036034">
    <property type="entry name" value="PDZ_sf"/>
</dbReference>
<dbReference type="RefSeq" id="WP_077275330.1">
    <property type="nucleotide sequence ID" value="NZ_CP019609.1"/>
</dbReference>
<dbReference type="SUPFAM" id="SSF54211">
    <property type="entry name" value="Ribosomal protein S5 domain 2-like"/>
    <property type="match status" value="1"/>
</dbReference>
<protein>
    <recommendedName>
        <fullName evidence="1">endopeptidase La</fullName>
        <ecNumber evidence="1">3.4.21.53</ecNumber>
    </recommendedName>
</protein>
<dbReference type="Gene3D" id="3.30.230.10">
    <property type="match status" value="1"/>
</dbReference>
<keyword evidence="1" id="KW-0378">Hydrolase</keyword>
<dbReference type="AlphaFoldDB" id="A0A1Q2D4P8"/>
<feature type="active site" evidence="1">
    <location>
        <position position="286"/>
    </location>
</feature>
<dbReference type="Gene3D" id="2.30.42.10">
    <property type="match status" value="1"/>
</dbReference>
<dbReference type="InterPro" id="IPR014721">
    <property type="entry name" value="Ribsml_uS5_D2-typ_fold_subgr"/>
</dbReference>
<keyword evidence="1" id="KW-0720">Serine protease</keyword>
<dbReference type="GO" id="GO:0005524">
    <property type="term" value="F:ATP binding"/>
    <property type="evidence" value="ECO:0007669"/>
    <property type="project" value="InterPro"/>
</dbReference>
<dbReference type="PANTHER" id="PTHR10046">
    <property type="entry name" value="ATP DEPENDENT LON PROTEASE FAMILY MEMBER"/>
    <property type="match status" value="1"/>
</dbReference>
<dbReference type="InterPro" id="IPR027065">
    <property type="entry name" value="Lon_Prtase"/>
</dbReference>
<dbReference type="InterPro" id="IPR020568">
    <property type="entry name" value="Ribosomal_Su5_D2-typ_SF"/>
</dbReference>
<comment type="catalytic activity">
    <reaction evidence="1">
        <text>Hydrolysis of proteins in presence of ATP.</text>
        <dbReference type="EC" id="3.4.21.53"/>
    </reaction>
</comment>
<comment type="similarity">
    <text evidence="1">Belongs to the peptidase S16 family.</text>
</comment>
<keyword evidence="1" id="KW-0645">Protease</keyword>
<dbReference type="KEGG" id="vpi:BW732_02625"/>
<reference evidence="2 3" key="1">
    <citation type="journal article" date="2010" name="Int. J. Syst. Evol. Microbiol.">
        <title>Vagococcus penaei sp. nov., isolated from spoilage microbiota of cooked shrimp (Penaeus vannamei).</title>
        <authorList>
            <person name="Jaffres E."/>
            <person name="Prevost H."/>
            <person name="Rossero A."/>
            <person name="Joffraud J.J."/>
            <person name="Dousset X."/>
        </authorList>
    </citation>
    <scope>NUCLEOTIDE SEQUENCE [LARGE SCALE GENOMIC DNA]</scope>
    <source>
        <strain evidence="2 3">CD276</strain>
    </source>
</reference>
<dbReference type="Proteomes" id="UP000188246">
    <property type="component" value="Chromosome"/>
</dbReference>
<dbReference type="OrthoDB" id="2356897at2"/>
<dbReference type="GO" id="GO:0004176">
    <property type="term" value="F:ATP-dependent peptidase activity"/>
    <property type="evidence" value="ECO:0007669"/>
    <property type="project" value="UniProtKB-UniRule"/>
</dbReference>
<proteinExistence type="inferred from homology"/>
<evidence type="ECO:0000256" key="1">
    <source>
        <dbReference type="PROSITE-ProRule" id="PRU01122"/>
    </source>
</evidence>